<dbReference type="Pfam" id="PF08712">
    <property type="entry name" value="Nfu_N"/>
    <property type="match status" value="1"/>
</dbReference>
<name>A0A1R1Y2M4_9FUNG</name>
<dbReference type="PANTHER" id="PTHR11178">
    <property type="entry name" value="IRON-SULFUR CLUSTER SCAFFOLD PROTEIN NFU-RELATED"/>
    <property type="match status" value="1"/>
</dbReference>
<dbReference type="SUPFAM" id="SSF117916">
    <property type="entry name" value="Fe-S cluster assembly (FSCA) domain-like"/>
    <property type="match status" value="1"/>
</dbReference>
<dbReference type="SUPFAM" id="SSF110836">
    <property type="entry name" value="Hypothetical protein SAV1430"/>
    <property type="match status" value="1"/>
</dbReference>
<reference evidence="3 4" key="1">
    <citation type="submission" date="2017-01" db="EMBL/GenBank/DDBJ databases">
        <authorList>
            <person name="Mah S.A."/>
            <person name="Swanson W.J."/>
            <person name="Moy G.W."/>
            <person name="Vacquier V.D."/>
        </authorList>
    </citation>
    <scope>NUCLEOTIDE SEQUENCE [LARGE SCALE GENOMIC DNA]</scope>
    <source>
        <strain evidence="3 4">GSMNP</strain>
    </source>
</reference>
<dbReference type="InterPro" id="IPR036498">
    <property type="entry name" value="Nfu/NifU_N_sf"/>
</dbReference>
<dbReference type="Gene3D" id="3.30.1370.70">
    <property type="entry name" value="Scaffold protein Nfu/NifU, N-terminal domain"/>
    <property type="match status" value="1"/>
</dbReference>
<dbReference type="InterPro" id="IPR035433">
    <property type="entry name" value="NFU1-like"/>
</dbReference>
<dbReference type="Proteomes" id="UP000187283">
    <property type="component" value="Unassembled WGS sequence"/>
</dbReference>
<dbReference type="AlphaFoldDB" id="A0A1R1Y2M4"/>
<dbReference type="InterPro" id="IPR001075">
    <property type="entry name" value="NIF_FeS_clus_asmbl_NifU_C"/>
</dbReference>
<dbReference type="InterPro" id="IPR034904">
    <property type="entry name" value="FSCA_dom_sf"/>
</dbReference>
<dbReference type="STRING" id="133412.A0A1R1Y2M4"/>
<protein>
    <submittedName>
        <fullName evidence="3">NifU-like protein</fullName>
    </submittedName>
</protein>
<dbReference type="GO" id="GO:0016226">
    <property type="term" value="P:iron-sulfur cluster assembly"/>
    <property type="evidence" value="ECO:0007669"/>
    <property type="project" value="InterPro"/>
</dbReference>
<accession>A0A1R1Y2M4</accession>
<sequence>MFIQTERTPNENALKFLTGSTILEDSNVRTIEFRSRKDALKSPLALKLFGIVGIESVMFGADFITVTKDDSSEWHLLKPELFSIIMEHLSTSKPILGELYYSSEAKKQADAEKQLNESEQSGSDELSQIISEIKELLDTRIRPSIMEDGGDLEFVSFDLDTGTLKVSLQGACRGCSSSEVTLKNGIENMLTYYIPEVKIVENTGSELEELSKAEFEKFQQKLN</sequence>
<dbReference type="GO" id="GO:0051536">
    <property type="term" value="F:iron-sulfur cluster binding"/>
    <property type="evidence" value="ECO:0007669"/>
    <property type="project" value="InterPro"/>
</dbReference>
<dbReference type="EMBL" id="LSSN01001060">
    <property type="protein sequence ID" value="OMJ21211.1"/>
    <property type="molecule type" value="Genomic_DNA"/>
</dbReference>
<comment type="similarity">
    <text evidence="1">Belongs to the NifU family.</text>
</comment>
<proteinExistence type="inferred from homology"/>
<dbReference type="PANTHER" id="PTHR11178:SF1">
    <property type="entry name" value="NFU1 IRON-SULFUR CLUSTER SCAFFOLD HOMOLOG, MITOCHONDRIAL"/>
    <property type="match status" value="1"/>
</dbReference>
<evidence type="ECO:0000256" key="1">
    <source>
        <dbReference type="ARBA" id="ARBA00006420"/>
    </source>
</evidence>
<dbReference type="SMART" id="SM00932">
    <property type="entry name" value="Nfu_N"/>
    <property type="match status" value="1"/>
</dbReference>
<gene>
    <name evidence="3" type="ORF">AYI70_g3603</name>
</gene>
<dbReference type="Pfam" id="PF01106">
    <property type="entry name" value="NifU"/>
    <property type="match status" value="1"/>
</dbReference>
<dbReference type="GO" id="GO:0005506">
    <property type="term" value="F:iron ion binding"/>
    <property type="evidence" value="ECO:0007669"/>
    <property type="project" value="InterPro"/>
</dbReference>
<comment type="caution">
    <text evidence="3">The sequence shown here is derived from an EMBL/GenBank/DDBJ whole genome shotgun (WGS) entry which is preliminary data.</text>
</comment>
<organism evidence="3 4">
    <name type="scientific">Smittium culicis</name>
    <dbReference type="NCBI Taxonomy" id="133412"/>
    <lineage>
        <taxon>Eukaryota</taxon>
        <taxon>Fungi</taxon>
        <taxon>Fungi incertae sedis</taxon>
        <taxon>Zoopagomycota</taxon>
        <taxon>Kickxellomycotina</taxon>
        <taxon>Harpellomycetes</taxon>
        <taxon>Harpellales</taxon>
        <taxon>Legeriomycetaceae</taxon>
        <taxon>Smittium</taxon>
    </lineage>
</organism>
<dbReference type="FunFam" id="3.30.300.130:FF:000001">
    <property type="entry name" value="NFU1 iron-sulfur cluster scaffold"/>
    <property type="match status" value="1"/>
</dbReference>
<dbReference type="PIRSF" id="PIRSF036773">
    <property type="entry name" value="HIRIP5"/>
    <property type="match status" value="1"/>
</dbReference>
<evidence type="ECO:0000259" key="2">
    <source>
        <dbReference type="SMART" id="SM00932"/>
    </source>
</evidence>
<feature type="domain" description="Scaffold protein Nfu/NifU N-terminal" evidence="2">
    <location>
        <begin position="3"/>
        <end position="92"/>
    </location>
</feature>
<keyword evidence="4" id="KW-1185">Reference proteome</keyword>
<dbReference type="GO" id="GO:0005739">
    <property type="term" value="C:mitochondrion"/>
    <property type="evidence" value="ECO:0007669"/>
    <property type="project" value="TreeGrafter"/>
</dbReference>
<evidence type="ECO:0000313" key="3">
    <source>
        <dbReference type="EMBL" id="OMJ21211.1"/>
    </source>
</evidence>
<dbReference type="InterPro" id="IPR014824">
    <property type="entry name" value="Nfu/NifU_N"/>
</dbReference>
<dbReference type="Gene3D" id="3.30.300.130">
    <property type="entry name" value="Fe-S cluster assembly (FSCA)"/>
    <property type="match status" value="1"/>
</dbReference>
<dbReference type="OrthoDB" id="565552at2759"/>
<evidence type="ECO:0000313" key="4">
    <source>
        <dbReference type="Proteomes" id="UP000187283"/>
    </source>
</evidence>